<dbReference type="KEGG" id="pno:SNOG_06292"/>
<organism evidence="1 2">
    <name type="scientific">Phaeosphaeria nodorum (strain SN15 / ATCC MYA-4574 / FGSC 10173)</name>
    <name type="common">Glume blotch fungus</name>
    <name type="synonym">Parastagonospora nodorum</name>
    <dbReference type="NCBI Taxonomy" id="321614"/>
    <lineage>
        <taxon>Eukaryota</taxon>
        <taxon>Fungi</taxon>
        <taxon>Dikarya</taxon>
        <taxon>Ascomycota</taxon>
        <taxon>Pezizomycotina</taxon>
        <taxon>Dothideomycetes</taxon>
        <taxon>Pleosporomycetidae</taxon>
        <taxon>Pleosporales</taxon>
        <taxon>Pleosporineae</taxon>
        <taxon>Phaeosphaeriaceae</taxon>
        <taxon>Parastagonospora</taxon>
    </lineage>
</organism>
<dbReference type="InParanoid" id="Q0UPM2"/>
<dbReference type="AlphaFoldDB" id="Q0UPM2"/>
<evidence type="ECO:0000313" key="1">
    <source>
        <dbReference type="EMBL" id="EAT86123.1"/>
    </source>
</evidence>
<name>Q0UPM2_PHANO</name>
<dbReference type="EMBL" id="CH445333">
    <property type="protein sequence ID" value="EAT86123.1"/>
    <property type="molecule type" value="Genomic_DNA"/>
</dbReference>
<accession>Q0UPM2</accession>
<gene>
    <name evidence="1" type="ORF">SNOG_06292</name>
</gene>
<evidence type="ECO:0000313" key="2">
    <source>
        <dbReference type="Proteomes" id="UP000001055"/>
    </source>
</evidence>
<dbReference type="RefSeq" id="XP_001796669.1">
    <property type="nucleotide sequence ID" value="XM_001796617.1"/>
</dbReference>
<dbReference type="GeneID" id="5973548"/>
<protein>
    <submittedName>
        <fullName evidence="1">Uncharacterized protein</fullName>
    </submittedName>
</protein>
<proteinExistence type="predicted"/>
<dbReference type="Proteomes" id="UP000001055">
    <property type="component" value="Unassembled WGS sequence"/>
</dbReference>
<reference evidence="2" key="1">
    <citation type="journal article" date="2007" name="Plant Cell">
        <title>Dothideomycete-plant interactions illuminated by genome sequencing and EST analysis of the wheat pathogen Stagonospora nodorum.</title>
        <authorList>
            <person name="Hane J.K."/>
            <person name="Lowe R.G."/>
            <person name="Solomon P.S."/>
            <person name="Tan K.C."/>
            <person name="Schoch C.L."/>
            <person name="Spatafora J.W."/>
            <person name="Crous P.W."/>
            <person name="Kodira C."/>
            <person name="Birren B.W."/>
            <person name="Galagan J.E."/>
            <person name="Torriani S.F."/>
            <person name="McDonald B.A."/>
            <person name="Oliver R.P."/>
        </authorList>
    </citation>
    <scope>NUCLEOTIDE SEQUENCE [LARGE SCALE GENOMIC DNA]</scope>
    <source>
        <strain evidence="2">SN15 / ATCC MYA-4574 / FGSC 10173</strain>
    </source>
</reference>
<sequence length="129" mass="14074">MLEAPRLFNVGIVHGYPELVRATPNPIVGSSPGWVNGTSSQRAVLGNAPEKAKVASGVNGHWRGLGDFFRVNTSNYVKRILVYPSPAFRISVWAEVPVIETLISDHLVSLRQDRWGDGSKSSDGVTMKM</sequence>